<protein>
    <submittedName>
        <fullName evidence="4">SDR family oxidoreductase</fullName>
    </submittedName>
</protein>
<dbReference type="InterPro" id="IPR020904">
    <property type="entry name" value="Sc_DH/Rdtase_CS"/>
</dbReference>
<sequence length="246" mass="25378">MTKARRTVLVTGATSGIGRATALLLAGRGDHVVGVGRDGSRLASLAGELGDRGTCLAADLTDRTALGSLFGAVSELRGELDGVVIGAGMSDASAPDGSERAALDRLLDLNVRAAVETFVRAFPLLCDGASVVFVGSVAGRKGQPGDALYAGSKGFVRAYARSLGTAPDIMERRIRVNVVSPGPIVTPMTARATEDPAIRRHVEDMIPMRRWGDAMEVSSAIGFLLSPDASYITGADITVDGGMAHA</sequence>
<dbReference type="PANTHER" id="PTHR43008">
    <property type="entry name" value="BENZIL REDUCTASE"/>
    <property type="match status" value="1"/>
</dbReference>
<dbReference type="RefSeq" id="WP_422920371.1">
    <property type="nucleotide sequence ID" value="NZ_JAMZEJ010000007.1"/>
</dbReference>
<dbReference type="InterPro" id="IPR036291">
    <property type="entry name" value="NAD(P)-bd_dom_sf"/>
</dbReference>
<proteinExistence type="inferred from homology"/>
<keyword evidence="5" id="KW-1185">Reference proteome</keyword>
<evidence type="ECO:0000313" key="5">
    <source>
        <dbReference type="Proteomes" id="UP001524547"/>
    </source>
</evidence>
<dbReference type="Proteomes" id="UP001524547">
    <property type="component" value="Unassembled WGS sequence"/>
</dbReference>
<name>A0ABT1VZ64_9PROT</name>
<dbReference type="SUPFAM" id="SSF51735">
    <property type="entry name" value="NAD(P)-binding Rossmann-fold domains"/>
    <property type="match status" value="1"/>
</dbReference>
<comment type="similarity">
    <text evidence="1">Belongs to the short-chain dehydrogenases/reductases (SDR) family.</text>
</comment>
<dbReference type="CDD" id="cd05233">
    <property type="entry name" value="SDR_c"/>
    <property type="match status" value="1"/>
</dbReference>
<dbReference type="InterPro" id="IPR057326">
    <property type="entry name" value="KR_dom"/>
</dbReference>
<dbReference type="SMART" id="SM00822">
    <property type="entry name" value="PKS_KR"/>
    <property type="match status" value="1"/>
</dbReference>
<dbReference type="PANTHER" id="PTHR43008:SF4">
    <property type="entry name" value="CHAIN DEHYDROGENASE, PUTATIVE (AFU_ORTHOLOGUE AFUA_4G08710)-RELATED"/>
    <property type="match status" value="1"/>
</dbReference>
<dbReference type="Gene3D" id="3.40.50.720">
    <property type="entry name" value="NAD(P)-binding Rossmann-like Domain"/>
    <property type="match status" value="1"/>
</dbReference>
<dbReference type="PROSITE" id="PS00061">
    <property type="entry name" value="ADH_SHORT"/>
    <property type="match status" value="1"/>
</dbReference>
<gene>
    <name evidence="4" type="ORF">NFI88_12335</name>
</gene>
<reference evidence="4 5" key="1">
    <citation type="submission" date="2022-06" db="EMBL/GenBank/DDBJ databases">
        <title>Rhizosaccharibacter gen. nov. sp. nov. KSS12, endophytic bacteria isolated from sugarcane.</title>
        <authorList>
            <person name="Pitiwittayakul N."/>
        </authorList>
    </citation>
    <scope>NUCLEOTIDE SEQUENCE [LARGE SCALE GENOMIC DNA]</scope>
    <source>
        <strain evidence="4 5">KSS12</strain>
    </source>
</reference>
<evidence type="ECO:0000256" key="1">
    <source>
        <dbReference type="ARBA" id="ARBA00006484"/>
    </source>
</evidence>
<accession>A0ABT1VZ64</accession>
<dbReference type="EMBL" id="JAMZEJ010000007">
    <property type="protein sequence ID" value="MCQ8241626.1"/>
    <property type="molecule type" value="Genomic_DNA"/>
</dbReference>
<evidence type="ECO:0000313" key="4">
    <source>
        <dbReference type="EMBL" id="MCQ8241626.1"/>
    </source>
</evidence>
<organism evidence="4 5">
    <name type="scientific">Rhizosaccharibacter radicis</name>
    <dbReference type="NCBI Taxonomy" id="2782605"/>
    <lineage>
        <taxon>Bacteria</taxon>
        <taxon>Pseudomonadati</taxon>
        <taxon>Pseudomonadota</taxon>
        <taxon>Alphaproteobacteria</taxon>
        <taxon>Acetobacterales</taxon>
        <taxon>Acetobacteraceae</taxon>
        <taxon>Rhizosaccharibacter</taxon>
    </lineage>
</organism>
<dbReference type="Pfam" id="PF13561">
    <property type="entry name" value="adh_short_C2"/>
    <property type="match status" value="1"/>
</dbReference>
<feature type="domain" description="Ketoreductase" evidence="3">
    <location>
        <begin position="6"/>
        <end position="188"/>
    </location>
</feature>
<dbReference type="PRINTS" id="PR00081">
    <property type="entry name" value="GDHRDH"/>
</dbReference>
<evidence type="ECO:0000256" key="2">
    <source>
        <dbReference type="ARBA" id="ARBA00023002"/>
    </source>
</evidence>
<keyword evidence="2" id="KW-0560">Oxidoreductase</keyword>
<evidence type="ECO:0000259" key="3">
    <source>
        <dbReference type="SMART" id="SM00822"/>
    </source>
</evidence>
<dbReference type="InterPro" id="IPR002347">
    <property type="entry name" value="SDR_fam"/>
</dbReference>
<comment type="caution">
    <text evidence="4">The sequence shown here is derived from an EMBL/GenBank/DDBJ whole genome shotgun (WGS) entry which is preliminary data.</text>
</comment>